<name>A0A5R9F922_9BACL</name>
<feature type="transmembrane region" description="Helical" evidence="1">
    <location>
        <begin position="6"/>
        <end position="29"/>
    </location>
</feature>
<keyword evidence="1" id="KW-0812">Transmembrane</keyword>
<gene>
    <name evidence="2" type="ORF">FCL54_01480</name>
</gene>
<dbReference type="InterPro" id="IPR023378">
    <property type="entry name" value="YheA/YmcA-like_dom_sf"/>
</dbReference>
<dbReference type="AlphaFoldDB" id="A0A5R9F922"/>
<sequence length="196" mass="22643">MIRIPISFYLISFDWAIYLFFAPLICALLTRTCSSFKRGNIQFISSVGVCYDWCNELKEDLMEIKTDKSPILTKTEELCKTILDQPEFTDIKTSIDSFFNNEEAKSIYQNLYSKQQVIRQKQQQGTLTDEEFSEYKQVEEKALTIPEINQFINAQQQMHKIEETIKQYVSKTFQLGRVPEDSDFEAGSCGPSCGCS</sequence>
<dbReference type="OrthoDB" id="2971685at2"/>
<dbReference type="Pfam" id="PF06133">
    <property type="entry name" value="Com_YlbF"/>
    <property type="match status" value="1"/>
</dbReference>
<dbReference type="InterPro" id="IPR010368">
    <property type="entry name" value="Com_YlbF"/>
</dbReference>
<accession>A0A5R9F922</accession>
<protein>
    <submittedName>
        <fullName evidence="2">YlbF family regulator</fullName>
    </submittedName>
</protein>
<evidence type="ECO:0000256" key="1">
    <source>
        <dbReference type="SAM" id="Phobius"/>
    </source>
</evidence>
<proteinExistence type="predicted"/>
<keyword evidence="3" id="KW-1185">Reference proteome</keyword>
<dbReference type="SUPFAM" id="SSF158622">
    <property type="entry name" value="YheA/YmcA-like"/>
    <property type="match status" value="1"/>
</dbReference>
<keyword evidence="1" id="KW-0472">Membrane</keyword>
<dbReference type="Proteomes" id="UP000308230">
    <property type="component" value="Unassembled WGS sequence"/>
</dbReference>
<reference evidence="2 3" key="1">
    <citation type="submission" date="2019-04" db="EMBL/GenBank/DDBJ databases">
        <title>Bacillus caeni sp. nov., a bacterium isolated from mangrove sediment.</title>
        <authorList>
            <person name="Huang H."/>
            <person name="Mo K."/>
            <person name="Hu Y."/>
        </authorList>
    </citation>
    <scope>NUCLEOTIDE SEQUENCE [LARGE SCALE GENOMIC DNA]</scope>
    <source>
        <strain evidence="2 3">HB172195</strain>
    </source>
</reference>
<evidence type="ECO:0000313" key="3">
    <source>
        <dbReference type="Proteomes" id="UP000308230"/>
    </source>
</evidence>
<dbReference type="Gene3D" id="1.20.1500.10">
    <property type="entry name" value="YheA/YmcA-like"/>
    <property type="match status" value="1"/>
</dbReference>
<evidence type="ECO:0000313" key="2">
    <source>
        <dbReference type="EMBL" id="TLS39009.1"/>
    </source>
</evidence>
<organism evidence="2 3">
    <name type="scientific">Exobacillus caeni</name>
    <dbReference type="NCBI Taxonomy" id="2574798"/>
    <lineage>
        <taxon>Bacteria</taxon>
        <taxon>Bacillati</taxon>
        <taxon>Bacillota</taxon>
        <taxon>Bacilli</taxon>
        <taxon>Bacillales</taxon>
        <taxon>Guptibacillaceae</taxon>
        <taxon>Exobacillus</taxon>
    </lineage>
</organism>
<keyword evidence="1" id="KW-1133">Transmembrane helix</keyword>
<comment type="caution">
    <text evidence="2">The sequence shown here is derived from an EMBL/GenBank/DDBJ whole genome shotgun (WGS) entry which is preliminary data.</text>
</comment>
<dbReference type="EMBL" id="SWLG01000001">
    <property type="protein sequence ID" value="TLS39009.1"/>
    <property type="molecule type" value="Genomic_DNA"/>
</dbReference>